<accession>A0A1E3G5A5</accession>
<reference evidence="3" key="1">
    <citation type="submission" date="2016-04" db="EMBL/GenBank/DDBJ databases">
        <title>The genome sequence project of a novel Fervidobacterium isolate from a hot spring in Thailand.</title>
        <authorList>
            <person name="Gonzalez J.M."/>
            <person name="Cuecas A."/>
            <person name="Kanoksilapatham W."/>
        </authorList>
    </citation>
    <scope>NUCLEOTIDE SEQUENCE [LARGE SCALE GENOMIC DNA]</scope>
    <source>
        <strain evidence="3">FC2004</strain>
    </source>
</reference>
<protein>
    <recommendedName>
        <fullName evidence="4">GLUG domain-containing protein</fullName>
    </recommendedName>
</protein>
<gene>
    <name evidence="2" type="ORF">A4H02_00705</name>
</gene>
<keyword evidence="1" id="KW-0812">Transmembrane</keyword>
<sequence>MRLKFYVIVGLSVVAFLSALFTILIVFRDTDSEQKDGKLRGSGTKDDPYLIEKPDDFTRIFDRDFAYYKLINNIDLSNLNLERFGKFNGELDGNGKTISCLKLDFRTSYKASLIGEISEGSVIKNTNFELEVVPGTVSSALAQMNKGEISNCSFLVKVSMKHKPTQSVGANEPLILPYRRIGITTLLPDTDYNTKFLYERNGVIAVFGGLFLQNSGTIKNTTVNISWDKSFDSNLWVVAAGVTLHNMPGGEIESAKITIGLDSKEVEHFLLFGVAMYNLGNVSKTFVKGDIITSSYSSVLGLTLVNDGKIEEICCEVSFTGGNFSCIFGNFGRAEKIQLSGSVSNHTLDAVTSGLTIWNYGSVSECCVTCDIKGMYASPFFLKNYGMVSNSLYTGRLEGLICAAFGHDVAPNSTVNRSVSKVINFGEFWTYREFRAFYKIISLEKSSNKVSSETYIETLEGLEINRVFLVVPNDRNSYVDRLDDVSRSLVLYESEIGKLENYLDFDYIWYFDRNSGELGLIWTLELGNTN</sequence>
<evidence type="ECO:0000313" key="3">
    <source>
        <dbReference type="Proteomes" id="UP000094570"/>
    </source>
</evidence>
<evidence type="ECO:0008006" key="4">
    <source>
        <dbReference type="Google" id="ProtNLM"/>
    </source>
</evidence>
<keyword evidence="1" id="KW-0472">Membrane</keyword>
<evidence type="ECO:0000313" key="2">
    <source>
        <dbReference type="EMBL" id="ODN31322.1"/>
    </source>
</evidence>
<keyword evidence="1" id="KW-1133">Transmembrane helix</keyword>
<dbReference type="OrthoDB" id="38820at2"/>
<name>A0A1E3G5A5_9BACT</name>
<dbReference type="RefSeq" id="WP_069292234.1">
    <property type="nucleotide sequence ID" value="NZ_CP140110.1"/>
</dbReference>
<keyword evidence="3" id="KW-1185">Reference proteome</keyword>
<dbReference type="STRING" id="1008305.A4H02_00705"/>
<evidence type="ECO:0000256" key="1">
    <source>
        <dbReference type="SAM" id="Phobius"/>
    </source>
</evidence>
<dbReference type="AlphaFoldDB" id="A0A1E3G5A5"/>
<dbReference type="Proteomes" id="UP000094570">
    <property type="component" value="Unassembled WGS sequence"/>
</dbReference>
<comment type="caution">
    <text evidence="2">The sequence shown here is derived from an EMBL/GenBank/DDBJ whole genome shotgun (WGS) entry which is preliminary data.</text>
</comment>
<dbReference type="Gene3D" id="2.160.20.110">
    <property type="match status" value="1"/>
</dbReference>
<feature type="transmembrane region" description="Helical" evidence="1">
    <location>
        <begin position="6"/>
        <end position="27"/>
    </location>
</feature>
<organism evidence="2 3">
    <name type="scientific">Fervidobacterium thailandense</name>
    <dbReference type="NCBI Taxonomy" id="1008305"/>
    <lineage>
        <taxon>Bacteria</taxon>
        <taxon>Thermotogati</taxon>
        <taxon>Thermotogota</taxon>
        <taxon>Thermotogae</taxon>
        <taxon>Thermotogales</taxon>
        <taxon>Fervidobacteriaceae</taxon>
        <taxon>Fervidobacterium</taxon>
    </lineage>
</organism>
<proteinExistence type="predicted"/>
<dbReference type="EMBL" id="LWAF01000001">
    <property type="protein sequence ID" value="ODN31322.1"/>
    <property type="molecule type" value="Genomic_DNA"/>
</dbReference>